<keyword evidence="4" id="KW-1185">Reference proteome</keyword>
<dbReference type="KEGG" id="mdx:BTO20_23075"/>
<organism evidence="3 4">
    <name type="scientific">Mycobacterium dioxanotrophicus</name>
    <dbReference type="NCBI Taxonomy" id="482462"/>
    <lineage>
        <taxon>Bacteria</taxon>
        <taxon>Bacillati</taxon>
        <taxon>Actinomycetota</taxon>
        <taxon>Actinomycetes</taxon>
        <taxon>Mycobacteriales</taxon>
        <taxon>Mycobacteriaceae</taxon>
        <taxon>Mycobacterium</taxon>
    </lineage>
</organism>
<feature type="transmembrane region" description="Helical" evidence="2">
    <location>
        <begin position="62"/>
        <end position="85"/>
    </location>
</feature>
<gene>
    <name evidence="3" type="ORF">BTO20_23075</name>
</gene>
<dbReference type="Proteomes" id="UP000195331">
    <property type="component" value="Chromosome"/>
</dbReference>
<accession>A0A1Y0C7G4</accession>
<name>A0A1Y0C7G4_9MYCO</name>
<evidence type="ECO:0000256" key="2">
    <source>
        <dbReference type="SAM" id="Phobius"/>
    </source>
</evidence>
<dbReference type="AlphaFoldDB" id="A0A1Y0C7G4"/>
<dbReference type="RefSeq" id="WP_087078450.1">
    <property type="nucleotide sequence ID" value="NZ_CP020809.1"/>
</dbReference>
<sequence length="95" mass="9028">MSDTARAAQAYPAPGSAVPGAPPALKRALTPADGVQMGAQQSSPGLSVAVSGAPGAAGGSRYTAAAALMGVAVGLELAGLLSGVLGTPRRSKTLT</sequence>
<evidence type="ECO:0000256" key="1">
    <source>
        <dbReference type="SAM" id="MobiDB-lite"/>
    </source>
</evidence>
<feature type="region of interest" description="Disordered" evidence="1">
    <location>
        <begin position="1"/>
        <end position="27"/>
    </location>
</feature>
<protein>
    <submittedName>
        <fullName evidence="3">Uncharacterized protein</fullName>
    </submittedName>
</protein>
<reference evidence="3 4" key="1">
    <citation type="submission" date="2017-04" db="EMBL/GenBank/DDBJ databases">
        <title>Whole Genome Sequence of 1,4-Dioxane Degrading Bacterium Mycobacterium dioxanotrophicus PH-06.</title>
        <authorList>
            <person name="He Y."/>
        </authorList>
    </citation>
    <scope>NUCLEOTIDE SEQUENCE [LARGE SCALE GENOMIC DNA]</scope>
    <source>
        <strain evidence="3 4">PH-06</strain>
    </source>
</reference>
<proteinExistence type="predicted"/>
<dbReference type="EMBL" id="CP020809">
    <property type="protein sequence ID" value="ART71037.1"/>
    <property type="molecule type" value="Genomic_DNA"/>
</dbReference>
<keyword evidence="2" id="KW-1133">Transmembrane helix</keyword>
<keyword evidence="2" id="KW-0812">Transmembrane</keyword>
<feature type="compositionally biased region" description="Low complexity" evidence="1">
    <location>
        <begin position="10"/>
        <end position="19"/>
    </location>
</feature>
<evidence type="ECO:0000313" key="4">
    <source>
        <dbReference type="Proteomes" id="UP000195331"/>
    </source>
</evidence>
<evidence type="ECO:0000313" key="3">
    <source>
        <dbReference type="EMBL" id="ART71037.1"/>
    </source>
</evidence>
<keyword evidence="2" id="KW-0472">Membrane</keyword>